<protein>
    <submittedName>
        <fullName evidence="2">Uncharacterized protein</fullName>
    </submittedName>
</protein>
<dbReference type="RefSeq" id="WP_037228583.1">
    <property type="nucleotide sequence ID" value="NZ_BAWF01000009.1"/>
</dbReference>
<comment type="caution">
    <text evidence="2">The sequence shown here is derived from an EMBL/GenBank/DDBJ whole genome shotgun (WGS) entry which is preliminary data.</text>
</comment>
<evidence type="ECO:0000256" key="1">
    <source>
        <dbReference type="SAM" id="MobiDB-lite"/>
    </source>
</evidence>
<dbReference type="Proteomes" id="UP000019491">
    <property type="component" value="Unassembled WGS sequence"/>
</dbReference>
<proteinExistence type="predicted"/>
<name>X0PMH4_RHOWR</name>
<evidence type="ECO:0000313" key="3">
    <source>
        <dbReference type="Proteomes" id="UP000019491"/>
    </source>
</evidence>
<reference evidence="2 3" key="1">
    <citation type="submission" date="2014-02" db="EMBL/GenBank/DDBJ databases">
        <title>Whole genome shotgun sequence of Rhodococcus wratislaviensis NBRC 100605.</title>
        <authorList>
            <person name="Hosoyama A."/>
            <person name="Tsuchikane K."/>
            <person name="Yoshida I."/>
            <person name="Ohji S."/>
            <person name="Ichikawa N."/>
            <person name="Yamazoe A."/>
            <person name="Fujita N."/>
        </authorList>
    </citation>
    <scope>NUCLEOTIDE SEQUENCE [LARGE SCALE GENOMIC DNA]</scope>
    <source>
        <strain evidence="2 3">NBRC 100605</strain>
    </source>
</reference>
<sequence length="104" mass="11592">MSTENHDPVDAVPQRDEDDDDLDLLTYNEARARLAEEVAVEERHLAELRQRAGTAPNSALDDTIAGSVRRLAGLRDALRRTATHAITEANAAEFYGRDLKEFET</sequence>
<gene>
    <name evidence="2" type="ORF">RW1_009_00820</name>
</gene>
<feature type="region of interest" description="Disordered" evidence="1">
    <location>
        <begin position="1"/>
        <end position="21"/>
    </location>
</feature>
<keyword evidence="3" id="KW-1185">Reference proteome</keyword>
<evidence type="ECO:0000313" key="2">
    <source>
        <dbReference type="EMBL" id="GAF43658.1"/>
    </source>
</evidence>
<organism evidence="2 3">
    <name type="scientific">Rhodococcus wratislaviensis NBRC 100605</name>
    <dbReference type="NCBI Taxonomy" id="1219028"/>
    <lineage>
        <taxon>Bacteria</taxon>
        <taxon>Bacillati</taxon>
        <taxon>Actinomycetota</taxon>
        <taxon>Actinomycetes</taxon>
        <taxon>Mycobacteriales</taxon>
        <taxon>Nocardiaceae</taxon>
        <taxon>Rhodococcus</taxon>
    </lineage>
</organism>
<dbReference type="EMBL" id="BAWF01000009">
    <property type="protein sequence ID" value="GAF43658.1"/>
    <property type="molecule type" value="Genomic_DNA"/>
</dbReference>
<accession>X0PMH4</accession>
<dbReference type="AlphaFoldDB" id="X0PMH4"/>
<feature type="compositionally biased region" description="Basic and acidic residues" evidence="1">
    <location>
        <begin position="1"/>
        <end position="15"/>
    </location>
</feature>